<dbReference type="EMBL" id="JAFKCV010000001">
    <property type="protein sequence ID" value="MBN7824063.1"/>
    <property type="molecule type" value="Genomic_DNA"/>
</dbReference>
<dbReference type="RefSeq" id="WP_206572161.1">
    <property type="nucleotide sequence ID" value="NZ_JAFKCV010000001.1"/>
</dbReference>
<dbReference type="Gene3D" id="3.30.750.24">
    <property type="entry name" value="STAS domain"/>
    <property type="match status" value="1"/>
</dbReference>
<reference evidence="2" key="1">
    <citation type="submission" date="2021-03" db="EMBL/GenBank/DDBJ databases">
        <title>novel species isolated from a fishpond in China.</title>
        <authorList>
            <person name="Lu H."/>
            <person name="Cai Z."/>
        </authorList>
    </citation>
    <scope>NUCLEOTIDE SEQUENCE</scope>
    <source>
        <strain evidence="2">JCM 30855</strain>
    </source>
</reference>
<proteinExistence type="predicted"/>
<dbReference type="SUPFAM" id="SSF52091">
    <property type="entry name" value="SpoIIaa-like"/>
    <property type="match status" value="1"/>
</dbReference>
<organism evidence="2 3">
    <name type="scientific">Bowmanella dokdonensis</name>
    <dbReference type="NCBI Taxonomy" id="751969"/>
    <lineage>
        <taxon>Bacteria</taxon>
        <taxon>Pseudomonadati</taxon>
        <taxon>Pseudomonadota</taxon>
        <taxon>Gammaproteobacteria</taxon>
        <taxon>Alteromonadales</taxon>
        <taxon>Alteromonadaceae</taxon>
        <taxon>Bowmanella</taxon>
    </lineage>
</organism>
<dbReference type="CDD" id="cd07043">
    <property type="entry name" value="STAS_anti-anti-sigma_factors"/>
    <property type="match status" value="1"/>
</dbReference>
<name>A0A939DKB1_9ALTE</name>
<comment type="caution">
    <text evidence="2">The sequence shown here is derived from an EMBL/GenBank/DDBJ whole genome shotgun (WGS) entry which is preliminary data.</text>
</comment>
<accession>A0A939DKB1</accession>
<feature type="domain" description="STAS" evidence="1">
    <location>
        <begin position="13"/>
        <end position="97"/>
    </location>
</feature>
<dbReference type="PROSITE" id="PS50801">
    <property type="entry name" value="STAS"/>
    <property type="match status" value="1"/>
</dbReference>
<dbReference type="InterPro" id="IPR058548">
    <property type="entry name" value="MlaB-like_STAS"/>
</dbReference>
<dbReference type="InterPro" id="IPR036513">
    <property type="entry name" value="STAS_dom_sf"/>
</dbReference>
<protein>
    <submittedName>
        <fullName evidence="2">STAS domain-containing protein</fullName>
    </submittedName>
</protein>
<dbReference type="Pfam" id="PF13466">
    <property type="entry name" value="STAS_2"/>
    <property type="match status" value="1"/>
</dbReference>
<evidence type="ECO:0000313" key="2">
    <source>
        <dbReference type="EMBL" id="MBN7824063.1"/>
    </source>
</evidence>
<evidence type="ECO:0000313" key="3">
    <source>
        <dbReference type="Proteomes" id="UP000664654"/>
    </source>
</evidence>
<sequence length="97" mass="11010">MSRLTLSGENGKFTLAGDLTRDNVPYLEKEEAQLWQQKSLQLDLQQTDNSDMTGLAWLVKLATKARREKVDLKLISVPETIRKLAKISDVDELLPLQ</sequence>
<dbReference type="InterPro" id="IPR002645">
    <property type="entry name" value="STAS_dom"/>
</dbReference>
<gene>
    <name evidence="2" type="ORF">J0A66_02380</name>
</gene>
<keyword evidence="3" id="KW-1185">Reference proteome</keyword>
<dbReference type="AlphaFoldDB" id="A0A939DKB1"/>
<dbReference type="Proteomes" id="UP000664654">
    <property type="component" value="Unassembled WGS sequence"/>
</dbReference>
<evidence type="ECO:0000259" key="1">
    <source>
        <dbReference type="PROSITE" id="PS50801"/>
    </source>
</evidence>